<gene>
    <name evidence="2" type="ORF">EHQ31_13520</name>
</gene>
<name>A0ABY2LQB0_9LEPT</name>
<dbReference type="PANTHER" id="PTHR11695:SF294">
    <property type="entry name" value="RETICULON-4-INTERACTING PROTEIN 1, MITOCHONDRIAL"/>
    <property type="match status" value="1"/>
</dbReference>
<dbReference type="EMBL" id="RQFO01000016">
    <property type="protein sequence ID" value="TGL01782.1"/>
    <property type="molecule type" value="Genomic_DNA"/>
</dbReference>
<dbReference type="InterPro" id="IPR036291">
    <property type="entry name" value="NAD(P)-bd_dom_sf"/>
</dbReference>
<dbReference type="Pfam" id="PF13602">
    <property type="entry name" value="ADH_zinc_N_2"/>
    <property type="match status" value="1"/>
</dbReference>
<dbReference type="SUPFAM" id="SSF50129">
    <property type="entry name" value="GroES-like"/>
    <property type="match status" value="1"/>
</dbReference>
<sequence>MKAFQVRRYGKKEKLVLAEVPEPTVKDNEVLVQIHSTAINLLDSLIRNGDFKIFLPYKPPFTNGHDMAGVITKVGANVSKFKVGDEVYARPSDFHIGTFAEFIAISENDLAMKPKNISMEEAASIPLVGLTSWQALVEITNVKKGQKVFIQAGSGGVGTFAIQLAKYLGAFVATTTSSANTNLVKSLGADLIIDYKTEDFSKILKDYDVVLHSNRDNKILNKSLQILKPGGTLVSLTGPPTKDFAKKIGLGRHFQFIMNLLSMSVIRKAKKLNVNFEFLFMKADGNQLSEITTLIEAGTIRPVIDKIIPFEQTNEALSYVETGRTKGKVVLKVKY</sequence>
<evidence type="ECO:0000313" key="2">
    <source>
        <dbReference type="EMBL" id="TGL01782.1"/>
    </source>
</evidence>
<dbReference type="CDD" id="cd05289">
    <property type="entry name" value="MDR_like_2"/>
    <property type="match status" value="1"/>
</dbReference>
<dbReference type="InterPro" id="IPR020843">
    <property type="entry name" value="ER"/>
</dbReference>
<dbReference type="RefSeq" id="WP_135572859.1">
    <property type="nucleotide sequence ID" value="NZ_RQFN01000024.1"/>
</dbReference>
<dbReference type="Gene3D" id="3.90.180.10">
    <property type="entry name" value="Medium-chain alcohol dehydrogenases, catalytic domain"/>
    <property type="match status" value="1"/>
</dbReference>
<dbReference type="Gene3D" id="3.40.50.720">
    <property type="entry name" value="NAD(P)-binding Rossmann-like Domain"/>
    <property type="match status" value="1"/>
</dbReference>
<proteinExistence type="predicted"/>
<feature type="domain" description="Enoyl reductase (ER)" evidence="1">
    <location>
        <begin position="10"/>
        <end position="331"/>
    </location>
</feature>
<comment type="caution">
    <text evidence="2">The sequence shown here is derived from an EMBL/GenBank/DDBJ whole genome shotgun (WGS) entry which is preliminary data.</text>
</comment>
<dbReference type="InterPro" id="IPR013154">
    <property type="entry name" value="ADH-like_N"/>
</dbReference>
<dbReference type="PANTHER" id="PTHR11695">
    <property type="entry name" value="ALCOHOL DEHYDROGENASE RELATED"/>
    <property type="match status" value="1"/>
</dbReference>
<evidence type="ECO:0000313" key="3">
    <source>
        <dbReference type="Proteomes" id="UP000297465"/>
    </source>
</evidence>
<organism evidence="2 3">
    <name type="scientific">Leptospira montravelensis</name>
    <dbReference type="NCBI Taxonomy" id="2484961"/>
    <lineage>
        <taxon>Bacteria</taxon>
        <taxon>Pseudomonadati</taxon>
        <taxon>Spirochaetota</taxon>
        <taxon>Spirochaetia</taxon>
        <taxon>Leptospirales</taxon>
        <taxon>Leptospiraceae</taxon>
        <taxon>Leptospira</taxon>
    </lineage>
</organism>
<evidence type="ECO:0000259" key="1">
    <source>
        <dbReference type="SMART" id="SM00829"/>
    </source>
</evidence>
<protein>
    <submittedName>
        <fullName evidence="2">NADP-dependent oxidoreductase</fullName>
    </submittedName>
</protein>
<dbReference type="SMART" id="SM00829">
    <property type="entry name" value="PKS_ER"/>
    <property type="match status" value="1"/>
</dbReference>
<dbReference type="Pfam" id="PF08240">
    <property type="entry name" value="ADH_N"/>
    <property type="match status" value="1"/>
</dbReference>
<dbReference type="InterPro" id="IPR011032">
    <property type="entry name" value="GroES-like_sf"/>
</dbReference>
<dbReference type="Proteomes" id="UP000297465">
    <property type="component" value="Unassembled WGS sequence"/>
</dbReference>
<accession>A0ABY2LQB0</accession>
<keyword evidence="3" id="KW-1185">Reference proteome</keyword>
<reference evidence="3" key="1">
    <citation type="journal article" date="2019" name="PLoS Negl. Trop. Dis.">
        <title>Revisiting the worldwide diversity of Leptospira species in the environment.</title>
        <authorList>
            <person name="Vincent A.T."/>
            <person name="Schiettekatte O."/>
            <person name="Bourhy P."/>
            <person name="Veyrier F.J."/>
            <person name="Picardeau M."/>
        </authorList>
    </citation>
    <scope>NUCLEOTIDE SEQUENCE [LARGE SCALE GENOMIC DNA]</scope>
    <source>
        <strain evidence="3">201800278</strain>
    </source>
</reference>
<dbReference type="SUPFAM" id="SSF51735">
    <property type="entry name" value="NAD(P)-binding Rossmann-fold domains"/>
    <property type="match status" value="1"/>
</dbReference>
<dbReference type="InterPro" id="IPR050700">
    <property type="entry name" value="YIM1/Zinc_Alcohol_DH_Fams"/>
</dbReference>